<gene>
    <name evidence="18" type="ORF">AYI69_g7184</name>
</gene>
<reference evidence="19" key="1">
    <citation type="submission" date="2017-01" db="EMBL/GenBank/DDBJ databases">
        <authorList>
            <person name="Wang Y."/>
            <person name="White M."/>
            <person name="Kvist S."/>
            <person name="Moncalvo J.-M."/>
        </authorList>
    </citation>
    <scope>NUCLEOTIDE SEQUENCE [LARGE SCALE GENOMIC DNA]</scope>
    <source>
        <strain evidence="19">ID-206-W2</strain>
    </source>
</reference>
<dbReference type="EMBL" id="LSSM01003390">
    <property type="protein sequence ID" value="OMJ18047.1"/>
    <property type="molecule type" value="Genomic_DNA"/>
</dbReference>
<evidence type="ECO:0000256" key="14">
    <source>
        <dbReference type="ARBA" id="ARBA00048934"/>
    </source>
</evidence>
<evidence type="ECO:0000256" key="7">
    <source>
        <dbReference type="ARBA" id="ARBA00023002"/>
    </source>
</evidence>
<evidence type="ECO:0000256" key="13">
    <source>
        <dbReference type="ARBA" id="ARBA00048342"/>
    </source>
</evidence>
<evidence type="ECO:0000256" key="16">
    <source>
        <dbReference type="ARBA" id="ARBA00049467"/>
    </source>
</evidence>
<comment type="cofactor">
    <cofactor evidence="1">
        <name>FMN</name>
        <dbReference type="ChEBI" id="CHEBI:58210"/>
    </cofactor>
</comment>
<dbReference type="InterPro" id="IPR013785">
    <property type="entry name" value="Aldolase_TIM"/>
</dbReference>
<keyword evidence="19" id="KW-1185">Reference proteome</keyword>
<comment type="catalytic activity">
    <reaction evidence="13">
        <text>a 5,6-dihydrouridine in mRNA + NAD(+) = a uridine in mRNA + NADH + H(+)</text>
        <dbReference type="Rhea" id="RHEA:69851"/>
        <dbReference type="Rhea" id="RHEA-COMP:14658"/>
        <dbReference type="Rhea" id="RHEA-COMP:17789"/>
        <dbReference type="ChEBI" id="CHEBI:15378"/>
        <dbReference type="ChEBI" id="CHEBI:57540"/>
        <dbReference type="ChEBI" id="CHEBI:57945"/>
        <dbReference type="ChEBI" id="CHEBI:65315"/>
        <dbReference type="ChEBI" id="CHEBI:74443"/>
    </reaction>
    <physiologicalReaction direction="right-to-left" evidence="13">
        <dbReference type="Rhea" id="RHEA:69853"/>
    </physiologicalReaction>
</comment>
<sequence>MAIKHSLEADTEYVQNKKTVTEFSSSNSIASCENTKDEYKNSITNTEVQQSEYTESINPNSDFNTKNANTLQDSIQDTKKDEITLEKNIDSIEVPNKVESIPLPNTTAVSVPSIQKNNTNTSQLTGYEFFNSILKSSKLFLAPMVDQSELAWRILSRKYGAQVCFTPMFHAKMFSNKENRGYFNEMWQTNEQDRPLIVQFCANDPEHFLEAAKLVEDHADAVDINLGCPQHIAKRGKYGAFLMDEWDLIYKIVNTASKNLKIPVTAKIRVYKDLDKTIEYAKMLERAGAKILTVHGRLAEQKGHKTGLVDWSKIKAIKESVNIPVISNGGILYREDVLSCLKETKADGVMVAETSLYNPIIFDNSLSADESIPPSNNSCVNGLVKNFDIANEYLDIIKGGVETKISYVRSHLFKIFKPSLPNYPDLRSELAASKSIEDFSNVVDKLKLAMQPEIESSKFDPYNIEIDEFGYKIIPHWYCQPSIRKEYNKVTSSGDKPLGRNVVNAE</sequence>
<dbReference type="AlphaFoldDB" id="A0A1R1XTS0"/>
<feature type="domain" description="DUS-like FMN-binding" evidence="17">
    <location>
        <begin position="141"/>
        <end position="444"/>
    </location>
</feature>
<dbReference type="PANTHER" id="PTHR11082">
    <property type="entry name" value="TRNA-DIHYDROURIDINE SYNTHASE"/>
    <property type="match status" value="1"/>
</dbReference>
<dbReference type="InterPro" id="IPR018517">
    <property type="entry name" value="tRNA_hU_synthase_CS"/>
</dbReference>
<accession>A0A1R1XTS0</accession>
<dbReference type="PROSITE" id="PS01136">
    <property type="entry name" value="UPF0034"/>
    <property type="match status" value="1"/>
</dbReference>
<evidence type="ECO:0000256" key="12">
    <source>
        <dbReference type="ARBA" id="ARBA00047652"/>
    </source>
</evidence>
<dbReference type="GO" id="GO:0017150">
    <property type="term" value="F:tRNA dihydrouridine synthase activity"/>
    <property type="evidence" value="ECO:0007669"/>
    <property type="project" value="InterPro"/>
</dbReference>
<dbReference type="OrthoDB" id="272303at2759"/>
<dbReference type="Gene3D" id="3.20.20.70">
    <property type="entry name" value="Aldolase class I"/>
    <property type="match status" value="1"/>
</dbReference>
<evidence type="ECO:0000256" key="4">
    <source>
        <dbReference type="ARBA" id="ARBA00022664"/>
    </source>
</evidence>
<comment type="catalytic activity">
    <reaction evidence="14">
        <text>5,6-dihydrouridine(16) in tRNA + NAD(+) = uridine(16) in tRNA + NADH + H(+)</text>
        <dbReference type="Rhea" id="RHEA:53380"/>
        <dbReference type="Rhea" id="RHEA-COMP:13543"/>
        <dbReference type="Rhea" id="RHEA-COMP:13544"/>
        <dbReference type="ChEBI" id="CHEBI:15378"/>
        <dbReference type="ChEBI" id="CHEBI:57540"/>
        <dbReference type="ChEBI" id="CHEBI:57945"/>
        <dbReference type="ChEBI" id="CHEBI:65315"/>
        <dbReference type="ChEBI" id="CHEBI:74443"/>
        <dbReference type="EC" id="1.3.1.88"/>
    </reaction>
    <physiologicalReaction direction="right-to-left" evidence="14">
        <dbReference type="Rhea" id="RHEA:53382"/>
    </physiologicalReaction>
</comment>
<dbReference type="CDD" id="cd02801">
    <property type="entry name" value="DUS_like_FMN"/>
    <property type="match status" value="1"/>
</dbReference>
<dbReference type="Proteomes" id="UP000187429">
    <property type="component" value="Unassembled WGS sequence"/>
</dbReference>
<dbReference type="Pfam" id="PF01207">
    <property type="entry name" value="Dus"/>
    <property type="match status" value="1"/>
</dbReference>
<proteinExistence type="inferred from homology"/>
<dbReference type="SUPFAM" id="SSF51395">
    <property type="entry name" value="FMN-linked oxidoreductases"/>
    <property type="match status" value="1"/>
</dbReference>
<evidence type="ECO:0000256" key="3">
    <source>
        <dbReference type="ARBA" id="ARBA00022643"/>
    </source>
</evidence>
<comment type="catalytic activity">
    <reaction evidence="15">
        <text>a 5,6-dihydrouridine in mRNA + NADP(+) = a uridine in mRNA + NADPH + H(+)</text>
        <dbReference type="Rhea" id="RHEA:69855"/>
        <dbReference type="Rhea" id="RHEA-COMP:14658"/>
        <dbReference type="Rhea" id="RHEA-COMP:17789"/>
        <dbReference type="ChEBI" id="CHEBI:15378"/>
        <dbReference type="ChEBI" id="CHEBI:57783"/>
        <dbReference type="ChEBI" id="CHEBI:58349"/>
        <dbReference type="ChEBI" id="CHEBI:65315"/>
        <dbReference type="ChEBI" id="CHEBI:74443"/>
    </reaction>
    <physiologicalReaction direction="right-to-left" evidence="15">
        <dbReference type="Rhea" id="RHEA:69857"/>
    </physiologicalReaction>
</comment>
<dbReference type="EC" id="1.3.1.88" evidence="10"/>
<keyword evidence="5" id="KW-0819">tRNA processing</keyword>
<evidence type="ECO:0000313" key="18">
    <source>
        <dbReference type="EMBL" id="OMJ18047.1"/>
    </source>
</evidence>
<comment type="catalytic activity">
    <reaction evidence="12">
        <text>5,6-dihydrouridine(16) in tRNA + NADP(+) = uridine(16) in tRNA + NADPH + H(+)</text>
        <dbReference type="Rhea" id="RHEA:53376"/>
        <dbReference type="Rhea" id="RHEA-COMP:13543"/>
        <dbReference type="Rhea" id="RHEA-COMP:13544"/>
        <dbReference type="ChEBI" id="CHEBI:15378"/>
        <dbReference type="ChEBI" id="CHEBI:57783"/>
        <dbReference type="ChEBI" id="CHEBI:58349"/>
        <dbReference type="ChEBI" id="CHEBI:65315"/>
        <dbReference type="ChEBI" id="CHEBI:74443"/>
        <dbReference type="EC" id="1.3.1.88"/>
    </reaction>
    <physiologicalReaction direction="right-to-left" evidence="12">
        <dbReference type="Rhea" id="RHEA:53378"/>
    </physiologicalReaction>
</comment>
<evidence type="ECO:0000256" key="8">
    <source>
        <dbReference type="ARBA" id="ARBA00023027"/>
    </source>
</evidence>
<dbReference type="GO" id="GO:0050660">
    <property type="term" value="F:flavin adenine dinucleotide binding"/>
    <property type="evidence" value="ECO:0007669"/>
    <property type="project" value="InterPro"/>
</dbReference>
<evidence type="ECO:0000256" key="9">
    <source>
        <dbReference type="ARBA" id="ARBA00038313"/>
    </source>
</evidence>
<keyword evidence="2" id="KW-0285">Flavoprotein</keyword>
<evidence type="ECO:0000259" key="17">
    <source>
        <dbReference type="Pfam" id="PF01207"/>
    </source>
</evidence>
<evidence type="ECO:0000256" key="11">
    <source>
        <dbReference type="ARBA" id="ARBA00047287"/>
    </source>
</evidence>
<comment type="catalytic activity">
    <reaction evidence="16">
        <text>5,6-dihydrouridine(17) in tRNA + NADP(+) = uridine(17) in tRNA + NADPH + H(+)</text>
        <dbReference type="Rhea" id="RHEA:53368"/>
        <dbReference type="Rhea" id="RHEA-COMP:13541"/>
        <dbReference type="Rhea" id="RHEA-COMP:13542"/>
        <dbReference type="ChEBI" id="CHEBI:15378"/>
        <dbReference type="ChEBI" id="CHEBI:57783"/>
        <dbReference type="ChEBI" id="CHEBI:58349"/>
        <dbReference type="ChEBI" id="CHEBI:65315"/>
        <dbReference type="ChEBI" id="CHEBI:74443"/>
        <dbReference type="EC" id="1.3.1.88"/>
    </reaction>
    <physiologicalReaction direction="right-to-left" evidence="16">
        <dbReference type="Rhea" id="RHEA:53370"/>
    </physiologicalReaction>
</comment>
<evidence type="ECO:0000313" key="19">
    <source>
        <dbReference type="Proteomes" id="UP000187429"/>
    </source>
</evidence>
<evidence type="ECO:0000256" key="5">
    <source>
        <dbReference type="ARBA" id="ARBA00022694"/>
    </source>
</evidence>
<comment type="catalytic activity">
    <reaction evidence="11">
        <text>5,6-dihydrouridine(17) in tRNA + NAD(+) = uridine(17) in tRNA + NADH + H(+)</text>
        <dbReference type="Rhea" id="RHEA:53372"/>
        <dbReference type="Rhea" id="RHEA-COMP:13541"/>
        <dbReference type="Rhea" id="RHEA-COMP:13542"/>
        <dbReference type="ChEBI" id="CHEBI:15378"/>
        <dbReference type="ChEBI" id="CHEBI:57540"/>
        <dbReference type="ChEBI" id="CHEBI:57945"/>
        <dbReference type="ChEBI" id="CHEBI:65315"/>
        <dbReference type="ChEBI" id="CHEBI:74443"/>
        <dbReference type="EC" id="1.3.1.88"/>
    </reaction>
    <physiologicalReaction direction="right-to-left" evidence="11">
        <dbReference type="Rhea" id="RHEA:53374"/>
    </physiologicalReaction>
</comment>
<evidence type="ECO:0000256" key="10">
    <source>
        <dbReference type="ARBA" id="ARBA00038890"/>
    </source>
</evidence>
<keyword evidence="6" id="KW-0521">NADP</keyword>
<keyword evidence="3" id="KW-0288">FMN</keyword>
<organism evidence="18 19">
    <name type="scientific">Smittium culicis</name>
    <dbReference type="NCBI Taxonomy" id="133412"/>
    <lineage>
        <taxon>Eukaryota</taxon>
        <taxon>Fungi</taxon>
        <taxon>Fungi incertae sedis</taxon>
        <taxon>Zoopagomycota</taxon>
        <taxon>Kickxellomycotina</taxon>
        <taxon>Harpellomycetes</taxon>
        <taxon>Harpellales</taxon>
        <taxon>Legeriomycetaceae</taxon>
        <taxon>Smittium</taxon>
    </lineage>
</organism>
<evidence type="ECO:0000256" key="15">
    <source>
        <dbReference type="ARBA" id="ARBA00049447"/>
    </source>
</evidence>
<protein>
    <recommendedName>
        <fullName evidence="10">tRNA-dihydrouridine(16/17) synthase [NAD(P)(+)]</fullName>
        <ecNumber evidence="10">1.3.1.88</ecNumber>
    </recommendedName>
</protein>
<dbReference type="PANTHER" id="PTHR11082:SF5">
    <property type="entry name" value="TRNA-DIHYDROURIDINE(16_17) SYNTHASE [NAD(P)(+)]-LIKE"/>
    <property type="match status" value="1"/>
</dbReference>
<evidence type="ECO:0000256" key="6">
    <source>
        <dbReference type="ARBA" id="ARBA00022857"/>
    </source>
</evidence>
<dbReference type="GO" id="GO:0006397">
    <property type="term" value="P:mRNA processing"/>
    <property type="evidence" value="ECO:0007669"/>
    <property type="project" value="UniProtKB-KW"/>
</dbReference>
<comment type="similarity">
    <text evidence="9">Belongs to the Dus family. Dus1 subfamily.</text>
</comment>
<dbReference type="InterPro" id="IPR035587">
    <property type="entry name" value="DUS-like_FMN-bd"/>
</dbReference>
<evidence type="ECO:0000256" key="1">
    <source>
        <dbReference type="ARBA" id="ARBA00001917"/>
    </source>
</evidence>
<keyword evidence="8" id="KW-0520">NAD</keyword>
<keyword evidence="7" id="KW-0560">Oxidoreductase</keyword>
<keyword evidence="4" id="KW-0507">mRNA processing</keyword>
<evidence type="ECO:0000256" key="2">
    <source>
        <dbReference type="ARBA" id="ARBA00022630"/>
    </source>
</evidence>
<name>A0A1R1XTS0_9FUNG</name>
<comment type="caution">
    <text evidence="18">The sequence shown here is derived from an EMBL/GenBank/DDBJ whole genome shotgun (WGS) entry which is preliminary data.</text>
</comment>